<dbReference type="AlphaFoldDB" id="A0A8X6N165"/>
<name>A0A8X6N165_NEPPI</name>
<evidence type="ECO:0000313" key="2">
    <source>
        <dbReference type="EMBL" id="GFS88132.1"/>
    </source>
</evidence>
<feature type="region of interest" description="Disordered" evidence="1">
    <location>
        <begin position="1"/>
        <end position="128"/>
    </location>
</feature>
<organism evidence="2 3">
    <name type="scientific">Nephila pilipes</name>
    <name type="common">Giant wood spider</name>
    <name type="synonym">Nephila maculata</name>
    <dbReference type="NCBI Taxonomy" id="299642"/>
    <lineage>
        <taxon>Eukaryota</taxon>
        <taxon>Metazoa</taxon>
        <taxon>Ecdysozoa</taxon>
        <taxon>Arthropoda</taxon>
        <taxon>Chelicerata</taxon>
        <taxon>Arachnida</taxon>
        <taxon>Araneae</taxon>
        <taxon>Araneomorphae</taxon>
        <taxon>Entelegynae</taxon>
        <taxon>Araneoidea</taxon>
        <taxon>Nephilidae</taxon>
        <taxon>Nephila</taxon>
    </lineage>
</organism>
<feature type="compositionally biased region" description="Gly residues" evidence="1">
    <location>
        <begin position="62"/>
        <end position="92"/>
    </location>
</feature>
<proteinExistence type="predicted"/>
<accession>A0A8X6N165</accession>
<evidence type="ECO:0000313" key="3">
    <source>
        <dbReference type="Proteomes" id="UP000887013"/>
    </source>
</evidence>
<gene>
    <name evidence="2" type="ORF">NPIL_208011</name>
</gene>
<protein>
    <submittedName>
        <fullName evidence="2">Uncharacterized protein</fullName>
    </submittedName>
</protein>
<comment type="caution">
    <text evidence="2">The sequence shown here is derived from an EMBL/GenBank/DDBJ whole genome shotgun (WGS) entry which is preliminary data.</text>
</comment>
<dbReference type="EMBL" id="BMAW01052926">
    <property type="protein sequence ID" value="GFS88132.1"/>
    <property type="molecule type" value="Genomic_DNA"/>
</dbReference>
<feature type="compositionally biased region" description="Basic and acidic residues" evidence="1">
    <location>
        <begin position="1"/>
        <end position="16"/>
    </location>
</feature>
<reference evidence="2" key="1">
    <citation type="submission" date="2020-08" db="EMBL/GenBank/DDBJ databases">
        <title>Multicomponent nature underlies the extraordinary mechanical properties of spider dragline silk.</title>
        <authorList>
            <person name="Kono N."/>
            <person name="Nakamura H."/>
            <person name="Mori M."/>
            <person name="Yoshida Y."/>
            <person name="Ohtoshi R."/>
            <person name="Malay A.D."/>
            <person name="Moran D.A.P."/>
            <person name="Tomita M."/>
            <person name="Numata K."/>
            <person name="Arakawa K."/>
        </authorList>
    </citation>
    <scope>NUCLEOTIDE SEQUENCE</scope>
</reference>
<feature type="compositionally biased region" description="Basic and acidic residues" evidence="1">
    <location>
        <begin position="29"/>
        <end position="46"/>
    </location>
</feature>
<dbReference type="Proteomes" id="UP000887013">
    <property type="component" value="Unassembled WGS sequence"/>
</dbReference>
<keyword evidence="3" id="KW-1185">Reference proteome</keyword>
<sequence>MAELNKHQMETTKGDDSGADEGANRSRARPIEKVPSKKSNQREIETAKAYGSGTEKVEGSGAAKGEGSGAAKGEGSGAAKGEGSGAAKGDGSGADEDAGNPGVHPTENIPSDGPNQPQVQKVKTDDSDTACLSRPEFYKCQKNRFFPYY</sequence>
<evidence type="ECO:0000256" key="1">
    <source>
        <dbReference type="SAM" id="MobiDB-lite"/>
    </source>
</evidence>